<dbReference type="GeneID" id="80905478"/>
<proteinExistence type="predicted"/>
<gene>
    <name evidence="3" type="ORF">N0V89_001948</name>
</gene>
<feature type="compositionally biased region" description="Basic and acidic residues" evidence="1">
    <location>
        <begin position="1"/>
        <end position="48"/>
    </location>
</feature>
<organism evidence="3 4">
    <name type="scientific">Didymosphaeria variabile</name>
    <dbReference type="NCBI Taxonomy" id="1932322"/>
    <lineage>
        <taxon>Eukaryota</taxon>
        <taxon>Fungi</taxon>
        <taxon>Dikarya</taxon>
        <taxon>Ascomycota</taxon>
        <taxon>Pezizomycotina</taxon>
        <taxon>Dothideomycetes</taxon>
        <taxon>Pleosporomycetidae</taxon>
        <taxon>Pleosporales</taxon>
        <taxon>Massarineae</taxon>
        <taxon>Didymosphaeriaceae</taxon>
        <taxon>Didymosphaeria</taxon>
    </lineage>
</organism>
<dbReference type="EMBL" id="JAPEUX010000002">
    <property type="protein sequence ID" value="KAJ4357373.1"/>
    <property type="molecule type" value="Genomic_DNA"/>
</dbReference>
<dbReference type="OrthoDB" id="370884at2759"/>
<reference evidence="3" key="1">
    <citation type="submission" date="2022-10" db="EMBL/GenBank/DDBJ databases">
        <title>Tapping the CABI collections for fungal endophytes: first genome assemblies for Collariella, Neodidymelliopsis, Ascochyta clinopodiicola, Didymella pomorum, Didymosphaeria variabile, Neocosmospora piperis and Neocucurbitaria cava.</title>
        <authorList>
            <person name="Hill R."/>
        </authorList>
    </citation>
    <scope>NUCLEOTIDE SEQUENCE</scope>
    <source>
        <strain evidence="3">IMI 356815</strain>
    </source>
</reference>
<dbReference type="AlphaFoldDB" id="A0A9W8XSK6"/>
<evidence type="ECO:0000313" key="3">
    <source>
        <dbReference type="EMBL" id="KAJ4357373.1"/>
    </source>
</evidence>
<comment type="caution">
    <text evidence="3">The sequence shown here is derived from an EMBL/GenBank/DDBJ whole genome shotgun (WGS) entry which is preliminary data.</text>
</comment>
<protein>
    <submittedName>
        <fullName evidence="3">Uncharacterized protein</fullName>
    </submittedName>
</protein>
<name>A0A9W8XSK6_9PLEO</name>
<accession>A0A9W8XSK6</accession>
<evidence type="ECO:0000256" key="2">
    <source>
        <dbReference type="SAM" id="Phobius"/>
    </source>
</evidence>
<keyword evidence="2" id="KW-0472">Membrane</keyword>
<keyword evidence="2" id="KW-1133">Transmembrane helix</keyword>
<feature type="transmembrane region" description="Helical" evidence="2">
    <location>
        <begin position="130"/>
        <end position="151"/>
    </location>
</feature>
<evidence type="ECO:0000256" key="1">
    <source>
        <dbReference type="SAM" id="MobiDB-lite"/>
    </source>
</evidence>
<feature type="region of interest" description="Disordered" evidence="1">
    <location>
        <begin position="1"/>
        <end position="81"/>
    </location>
</feature>
<dbReference type="Proteomes" id="UP001140513">
    <property type="component" value="Unassembled WGS sequence"/>
</dbReference>
<feature type="compositionally biased region" description="Basic and acidic residues" evidence="1">
    <location>
        <begin position="68"/>
        <end position="81"/>
    </location>
</feature>
<keyword evidence="2" id="KW-0812">Transmembrane</keyword>
<evidence type="ECO:0000313" key="4">
    <source>
        <dbReference type="Proteomes" id="UP001140513"/>
    </source>
</evidence>
<dbReference type="RefSeq" id="XP_056074232.1">
    <property type="nucleotide sequence ID" value="XM_056210759.1"/>
</dbReference>
<sequence length="260" mass="29637">MNAQRDGGEKFESEVSRKSCDCERRGADGNQEGEKELGNKDTGGRRWVSDIVSKETQANEDIAVQETGNHEEKVPVSDRMAKEEHISEITEKEPSINPEDTVDGCGYPEIPDPYDRSRTLNRSDLRKQRILFWCVIAGLNIAFGLLTRRIYRIFKPLPPVPRQWILTLIPAYSESEEQIVKTIYSLRDNEVGKHRQVMVVLLDGKPRDVRSHLTHIIRDFERPYVSLKHKRGVLKITAGFAEDVPVIVIEKVKNSGKSES</sequence>
<keyword evidence="4" id="KW-1185">Reference proteome</keyword>